<dbReference type="PATRIC" id="fig|795797.18.peg.2173"/>
<dbReference type="OrthoDB" id="202478at2157"/>
<dbReference type="AlphaFoldDB" id="D8J4U0"/>
<evidence type="ECO:0000259" key="1">
    <source>
        <dbReference type="Pfam" id="PF00582"/>
    </source>
</evidence>
<dbReference type="EMBL" id="CP002062">
    <property type="protein sequence ID" value="ADJ15557.1"/>
    <property type="molecule type" value="Genomic_DNA"/>
</dbReference>
<dbReference type="Pfam" id="PF00582">
    <property type="entry name" value="Usp"/>
    <property type="match status" value="1"/>
</dbReference>
<dbReference type="Proteomes" id="UP000000390">
    <property type="component" value="Chromosome"/>
</dbReference>
<feature type="domain" description="UspA" evidence="1">
    <location>
        <begin position="8"/>
        <end position="139"/>
    </location>
</feature>
<dbReference type="KEGG" id="hje:HacjB3_10870"/>
<sequence length="143" mass="15926">MTDRTVESVLLPLANEDDARQTATALRRYLPSGTTVHALHVIEHTEGGIDPASPSQLEAEAQETFSTLREHLEGTSYDLHQEVRYGTDLVETVFEAAEDLDVTYIVFQPRPSNRLVDLLSGDTARKLITETTRPVLVLPPERT</sequence>
<dbReference type="STRING" id="795797.HacjB3_10870"/>
<evidence type="ECO:0000313" key="5">
    <source>
        <dbReference type="Proteomes" id="UP000011645"/>
    </source>
</evidence>
<keyword evidence="5" id="KW-1185">Reference proteome</keyword>
<dbReference type="HOGENOM" id="CLU_147145_0_0_2"/>
<dbReference type="SUPFAM" id="SSF52402">
    <property type="entry name" value="Adenine nucleotide alpha hydrolases-like"/>
    <property type="match status" value="1"/>
</dbReference>
<dbReference type="GeneID" id="9419985"/>
<accession>D8J4U0</accession>
<organism evidence="2 4">
    <name type="scientific">Halalkalicoccus jeotgali (strain DSM 18796 / CECT 7217 / JCM 14584 / KCTC 4019 / B3)</name>
    <dbReference type="NCBI Taxonomy" id="795797"/>
    <lineage>
        <taxon>Archaea</taxon>
        <taxon>Methanobacteriati</taxon>
        <taxon>Methanobacteriota</taxon>
        <taxon>Stenosarchaea group</taxon>
        <taxon>Halobacteria</taxon>
        <taxon>Halobacteriales</taxon>
        <taxon>Halococcaceae</taxon>
        <taxon>Halalkalicoccus</taxon>
    </lineage>
</organism>
<dbReference type="Gene3D" id="3.40.50.620">
    <property type="entry name" value="HUPs"/>
    <property type="match status" value="1"/>
</dbReference>
<evidence type="ECO:0000313" key="4">
    <source>
        <dbReference type="Proteomes" id="UP000000390"/>
    </source>
</evidence>
<proteinExistence type="predicted"/>
<evidence type="ECO:0000313" key="2">
    <source>
        <dbReference type="EMBL" id="ADJ15557.1"/>
    </source>
</evidence>
<dbReference type="RefSeq" id="WP_008416907.1">
    <property type="nucleotide sequence ID" value="NC_014297.1"/>
</dbReference>
<dbReference type="eggNOG" id="arCOG00450">
    <property type="taxonomic scope" value="Archaea"/>
</dbReference>
<dbReference type="InterPro" id="IPR006016">
    <property type="entry name" value="UspA"/>
</dbReference>
<dbReference type="CDD" id="cd00293">
    <property type="entry name" value="USP-like"/>
    <property type="match status" value="1"/>
</dbReference>
<evidence type="ECO:0000313" key="3">
    <source>
        <dbReference type="EMBL" id="ELY36034.1"/>
    </source>
</evidence>
<dbReference type="Proteomes" id="UP000011645">
    <property type="component" value="Unassembled WGS sequence"/>
</dbReference>
<dbReference type="InterPro" id="IPR014729">
    <property type="entry name" value="Rossmann-like_a/b/a_fold"/>
</dbReference>
<reference evidence="2 4" key="1">
    <citation type="journal article" date="2010" name="J. Bacteriol.">
        <title>Complete genome sequence of Halalkalicoccus jeotgali B3(T), an extremely halophilic archaeon.</title>
        <authorList>
            <person name="Roh S.W."/>
            <person name="Nam Y.D."/>
            <person name="Nam S.H."/>
            <person name="Choi S.H."/>
            <person name="Park H.S."/>
            <person name="Bae J.W."/>
        </authorList>
    </citation>
    <scope>NUCLEOTIDE SEQUENCE [LARGE SCALE GENOMIC DNA]</scope>
    <source>
        <strain evidence="2">B3</strain>
        <strain evidence="4">DSM 18796 / CECT 7217 / JCM 14584 / KCTC 4019 / B3</strain>
    </source>
</reference>
<gene>
    <name evidence="2" type="ordered locus">HacjB3_10870</name>
    <name evidence="3" type="ORF">C497_11797</name>
</gene>
<reference evidence="3 5" key="2">
    <citation type="journal article" date="2014" name="PLoS Genet.">
        <title>Phylogenetically driven sequencing of extremely halophilic archaea reveals strategies for static and dynamic osmo-response.</title>
        <authorList>
            <person name="Becker E.A."/>
            <person name="Seitzer P.M."/>
            <person name="Tritt A."/>
            <person name="Larsen D."/>
            <person name="Krusor M."/>
            <person name="Yao A.I."/>
            <person name="Wu D."/>
            <person name="Madern D."/>
            <person name="Eisen J.A."/>
            <person name="Darling A.E."/>
            <person name="Facciotti M.T."/>
        </authorList>
    </citation>
    <scope>NUCLEOTIDE SEQUENCE [LARGE SCALE GENOMIC DNA]</scope>
    <source>
        <strain evidence="3">B3</strain>
        <strain evidence="5">DSM 18796 / CECT 7217 / JCM 14584 / KCTC 4019 / B3</strain>
    </source>
</reference>
<dbReference type="EMBL" id="AOHV01000030">
    <property type="protein sequence ID" value="ELY36034.1"/>
    <property type="molecule type" value="Genomic_DNA"/>
</dbReference>
<protein>
    <submittedName>
        <fullName evidence="2">UspA domain protein</fullName>
    </submittedName>
    <submittedName>
        <fullName evidence="3">UspA domain-containing protein</fullName>
    </submittedName>
</protein>
<name>D8J4U0_HALJB</name>